<comment type="caution">
    <text evidence="1">The sequence shown here is derived from an EMBL/GenBank/DDBJ whole genome shotgun (WGS) entry which is preliminary data.</text>
</comment>
<evidence type="ECO:0000313" key="1">
    <source>
        <dbReference type="EMBL" id="KKM87273.1"/>
    </source>
</evidence>
<dbReference type="EMBL" id="LAZR01007125">
    <property type="protein sequence ID" value="KKM87273.1"/>
    <property type="molecule type" value="Genomic_DNA"/>
</dbReference>
<protein>
    <submittedName>
        <fullName evidence="1">Uncharacterized protein</fullName>
    </submittedName>
</protein>
<name>A0A0F9L029_9ZZZZ</name>
<organism evidence="1">
    <name type="scientific">marine sediment metagenome</name>
    <dbReference type="NCBI Taxonomy" id="412755"/>
    <lineage>
        <taxon>unclassified sequences</taxon>
        <taxon>metagenomes</taxon>
        <taxon>ecological metagenomes</taxon>
    </lineage>
</organism>
<gene>
    <name evidence="1" type="ORF">LCGC14_1270560</name>
</gene>
<accession>A0A0F9L029</accession>
<sequence>MAASRNRRRGVSAKQRLPLEDTVPRPLCGCGKNEATHQVTLTVRRLVLDREAGARTNAYWTGSYRSAHTSIEAIVCDDCLASKINVAIAVDATLAQAKKVPPP</sequence>
<reference evidence="1" key="1">
    <citation type="journal article" date="2015" name="Nature">
        <title>Complex archaea that bridge the gap between prokaryotes and eukaryotes.</title>
        <authorList>
            <person name="Spang A."/>
            <person name="Saw J.H."/>
            <person name="Jorgensen S.L."/>
            <person name="Zaremba-Niedzwiedzka K."/>
            <person name="Martijn J."/>
            <person name="Lind A.E."/>
            <person name="van Eijk R."/>
            <person name="Schleper C."/>
            <person name="Guy L."/>
            <person name="Ettema T.J."/>
        </authorList>
    </citation>
    <scope>NUCLEOTIDE SEQUENCE</scope>
</reference>
<proteinExistence type="predicted"/>
<dbReference type="AlphaFoldDB" id="A0A0F9L029"/>